<organism evidence="1 2">
    <name type="scientific">Porphyromonas canoris</name>
    <dbReference type="NCBI Taxonomy" id="36875"/>
    <lineage>
        <taxon>Bacteria</taxon>
        <taxon>Pseudomonadati</taxon>
        <taxon>Bacteroidota</taxon>
        <taxon>Bacteroidia</taxon>
        <taxon>Bacteroidales</taxon>
        <taxon>Porphyromonadaceae</taxon>
        <taxon>Porphyromonas</taxon>
    </lineage>
</organism>
<protein>
    <recommendedName>
        <fullName evidence="3">DUF177 domain-containing protein</fullName>
    </recommendedName>
</protein>
<evidence type="ECO:0008006" key="3">
    <source>
        <dbReference type="Google" id="ProtNLM"/>
    </source>
</evidence>
<proteinExistence type="predicted"/>
<reference evidence="1 2" key="1">
    <citation type="submission" date="2014-08" db="EMBL/GenBank/DDBJ databases">
        <title>Porphyromonas canoris strain:OH2762 Genome sequencing.</title>
        <authorList>
            <person name="Wallis C."/>
            <person name="Deusch O."/>
            <person name="O'Flynn C."/>
            <person name="Davis I."/>
            <person name="Jospin G."/>
            <person name="Darling A.E."/>
            <person name="Coil D.A."/>
            <person name="Alexiev A."/>
            <person name="Horsfall A."/>
            <person name="Kirkwood N."/>
            <person name="Harris S."/>
            <person name="Eisen J.A."/>
        </authorList>
    </citation>
    <scope>NUCLEOTIDE SEQUENCE [LARGE SCALE GENOMIC DNA]</scope>
    <source>
        <strain evidence="2">COT-108 OH2762</strain>
    </source>
</reference>
<dbReference type="Proteomes" id="UP000030101">
    <property type="component" value="Unassembled WGS sequence"/>
</dbReference>
<dbReference type="RefSeq" id="WP_036790938.1">
    <property type="nucleotide sequence ID" value="NZ_JQZV01000013.1"/>
</dbReference>
<dbReference type="EMBL" id="JQZV01000013">
    <property type="protein sequence ID" value="KGN91653.1"/>
    <property type="molecule type" value="Genomic_DNA"/>
</dbReference>
<name>A0ABR4XIZ9_9PORP</name>
<dbReference type="InterPro" id="IPR003772">
    <property type="entry name" value="YceD"/>
</dbReference>
<gene>
    <name evidence="1" type="ORF">HQ43_05980</name>
</gene>
<evidence type="ECO:0000313" key="2">
    <source>
        <dbReference type="Proteomes" id="UP000030101"/>
    </source>
</evidence>
<dbReference type="Pfam" id="PF02620">
    <property type="entry name" value="YceD"/>
    <property type="match status" value="1"/>
</dbReference>
<sequence length="161" mass="18168">MNAYTISFKSIKQDEETFEFPLDSGFWKRQESDEILDGDVMAIVHVAHGAGGTFELELDFQGTVSVACHRCTAPLTVDVDSVSELVVKYGDEYLDNGDDLIIIPEREGTLDLSEIMYELVLFSLPFTCKHPIDECNPEMLKYLAGSEEAEEDADEWEEDEE</sequence>
<evidence type="ECO:0000313" key="1">
    <source>
        <dbReference type="EMBL" id="KGN91653.1"/>
    </source>
</evidence>
<keyword evidence="2" id="KW-1185">Reference proteome</keyword>
<comment type="caution">
    <text evidence="1">The sequence shown here is derived from an EMBL/GenBank/DDBJ whole genome shotgun (WGS) entry which is preliminary data.</text>
</comment>
<accession>A0ABR4XIZ9</accession>